<dbReference type="InterPro" id="IPR003029">
    <property type="entry name" value="S1_domain"/>
</dbReference>
<protein>
    <submittedName>
        <fullName evidence="4">General stress protein 13</fullName>
    </submittedName>
</protein>
<gene>
    <name evidence="4" type="primary">yugI</name>
    <name evidence="4" type="ORF">SPSYN_00547</name>
</gene>
<dbReference type="Proteomes" id="UP000798488">
    <property type="component" value="Unassembled WGS sequence"/>
</dbReference>
<dbReference type="GO" id="GO:0003735">
    <property type="term" value="F:structural constituent of ribosome"/>
    <property type="evidence" value="ECO:0007669"/>
    <property type="project" value="TreeGrafter"/>
</dbReference>
<evidence type="ECO:0000259" key="3">
    <source>
        <dbReference type="PROSITE" id="PS50126"/>
    </source>
</evidence>
<reference evidence="4" key="1">
    <citation type="submission" date="2016-02" db="EMBL/GenBank/DDBJ databases">
        <title>Draft Genome Sequence of Sporotomaculum syntrophicum Strain FB, a Syntrophic Benzoate Degrader.</title>
        <authorList>
            <person name="Nobu M.K."/>
            <person name="Narihiro T."/>
            <person name="Qiu Y.-L."/>
            <person name="Ohashi A."/>
            <person name="Liu W.-T."/>
            <person name="Yuji S."/>
        </authorList>
    </citation>
    <scope>NUCLEOTIDE SEQUENCE</scope>
    <source>
        <strain evidence="4">FB</strain>
    </source>
</reference>
<evidence type="ECO:0000313" key="4">
    <source>
        <dbReference type="EMBL" id="KAF1085818.1"/>
    </source>
</evidence>
<sequence length="128" mass="14344">MPVQAGKIVQGKVTGITNFGAFVELPDGEVGLVHISEIAEEYVKDINDFLKINDPVKVKVISVDPKGKIGLSIKQTVETVKRRPAPRKKFEVSFEEKLNRFLKDSEERQQGLRRNADAKRGGRGNRRS</sequence>
<dbReference type="PANTHER" id="PTHR10724">
    <property type="entry name" value="30S RIBOSOMAL PROTEIN S1"/>
    <property type="match status" value="1"/>
</dbReference>
<dbReference type="GO" id="GO:0006412">
    <property type="term" value="P:translation"/>
    <property type="evidence" value="ECO:0007669"/>
    <property type="project" value="TreeGrafter"/>
</dbReference>
<organism evidence="4 5">
    <name type="scientific">Sporotomaculum syntrophicum</name>
    <dbReference type="NCBI Taxonomy" id="182264"/>
    <lineage>
        <taxon>Bacteria</taxon>
        <taxon>Bacillati</taxon>
        <taxon>Bacillota</taxon>
        <taxon>Clostridia</taxon>
        <taxon>Eubacteriales</taxon>
        <taxon>Desulfallaceae</taxon>
        <taxon>Sporotomaculum</taxon>
    </lineage>
</organism>
<evidence type="ECO:0000256" key="2">
    <source>
        <dbReference type="SAM" id="MobiDB-lite"/>
    </source>
</evidence>
<keyword evidence="5" id="KW-1185">Reference proteome</keyword>
<accession>A0A9D2WRL8</accession>
<feature type="compositionally biased region" description="Basic and acidic residues" evidence="2">
    <location>
        <begin position="105"/>
        <end position="120"/>
    </location>
</feature>
<dbReference type="Gene3D" id="2.40.50.140">
    <property type="entry name" value="Nucleic acid-binding proteins"/>
    <property type="match status" value="1"/>
</dbReference>
<feature type="region of interest" description="Disordered" evidence="2">
    <location>
        <begin position="105"/>
        <end position="128"/>
    </location>
</feature>
<evidence type="ECO:0000313" key="5">
    <source>
        <dbReference type="Proteomes" id="UP000798488"/>
    </source>
</evidence>
<dbReference type="AlphaFoldDB" id="A0A9D2WRL8"/>
<dbReference type="EMBL" id="LSRS01000002">
    <property type="protein sequence ID" value="KAF1085818.1"/>
    <property type="molecule type" value="Genomic_DNA"/>
</dbReference>
<feature type="domain" description="S1 motif" evidence="3">
    <location>
        <begin position="6"/>
        <end position="74"/>
    </location>
</feature>
<name>A0A9D2WRL8_9FIRM</name>
<dbReference type="InterPro" id="IPR012340">
    <property type="entry name" value="NA-bd_OB-fold"/>
</dbReference>
<proteinExistence type="predicted"/>
<dbReference type="OrthoDB" id="9810507at2"/>
<dbReference type="SMART" id="SM00316">
    <property type="entry name" value="S1"/>
    <property type="match status" value="1"/>
</dbReference>
<dbReference type="InterPro" id="IPR050437">
    <property type="entry name" value="Ribos_protein_bS1-like"/>
</dbReference>
<dbReference type="GO" id="GO:0003729">
    <property type="term" value="F:mRNA binding"/>
    <property type="evidence" value="ECO:0007669"/>
    <property type="project" value="TreeGrafter"/>
</dbReference>
<dbReference type="PROSITE" id="PS50126">
    <property type="entry name" value="S1"/>
    <property type="match status" value="1"/>
</dbReference>
<comment type="caution">
    <text evidence="4">The sequence shown here is derived from an EMBL/GenBank/DDBJ whole genome shotgun (WGS) entry which is preliminary data.</text>
</comment>
<dbReference type="RefSeq" id="WP_161820983.1">
    <property type="nucleotide sequence ID" value="NZ_LSRS01000002.1"/>
</dbReference>
<comment type="function">
    <text evidence="1">Binds mRNA; thus facilitating recognition of the initiation point. It is needed to translate mRNA with a short Shine-Dalgarno (SD) purine-rich sequence.</text>
</comment>
<dbReference type="Pfam" id="PF00575">
    <property type="entry name" value="S1"/>
    <property type="match status" value="1"/>
</dbReference>
<evidence type="ECO:0000256" key="1">
    <source>
        <dbReference type="ARBA" id="ARBA00025604"/>
    </source>
</evidence>
<dbReference type="SUPFAM" id="SSF50249">
    <property type="entry name" value="Nucleic acid-binding proteins"/>
    <property type="match status" value="1"/>
</dbReference>
<dbReference type="CDD" id="cd05692">
    <property type="entry name" value="S1_RPS1_repeat_hs4"/>
    <property type="match status" value="1"/>
</dbReference>
<dbReference type="FunFam" id="2.40.50.140:FF:000103">
    <property type="entry name" value="protein RRP5 homolog"/>
    <property type="match status" value="1"/>
</dbReference>